<dbReference type="InterPro" id="IPR000801">
    <property type="entry name" value="Esterase-like"/>
</dbReference>
<dbReference type="SUPFAM" id="SSF53474">
    <property type="entry name" value="alpha/beta-Hydrolases"/>
    <property type="match status" value="1"/>
</dbReference>
<sequence length="286" mass="30188">MDGLRTRRAALLGGAGVLLAGAGAVADVLPGGPPLRRLLGWTGEDGEIPDVPAGPVTVERVRSAARGRDIDLVLLRPDAAPTGGLLPVCLALHGLRGNARTFIDMGIAQFLTAATRAGVPPFAVVAADGGPTYYTARDPQDDPLRMLREELPAWLAERGLPAPTGLLGYSMGAFGALRLARDRTDLRAVAIASPALHETWSDVEDSPSFRDESQWAANEPLLHTEAIAGVPLGVWCGSEDPFVEAARTLIARTRPATAAVTRGAHDEGYLLRVFPEMIRFIGARLG</sequence>
<dbReference type="Pfam" id="PF00756">
    <property type="entry name" value="Esterase"/>
    <property type="match status" value="1"/>
</dbReference>
<keyword evidence="2" id="KW-1185">Reference proteome</keyword>
<evidence type="ECO:0000313" key="2">
    <source>
        <dbReference type="Proteomes" id="UP001596157"/>
    </source>
</evidence>
<organism evidence="1 2">
    <name type="scientific">Actinokineospora guangxiensis</name>
    <dbReference type="NCBI Taxonomy" id="1490288"/>
    <lineage>
        <taxon>Bacteria</taxon>
        <taxon>Bacillati</taxon>
        <taxon>Actinomycetota</taxon>
        <taxon>Actinomycetes</taxon>
        <taxon>Pseudonocardiales</taxon>
        <taxon>Pseudonocardiaceae</taxon>
        <taxon>Actinokineospora</taxon>
    </lineage>
</organism>
<dbReference type="Gene3D" id="3.40.50.1820">
    <property type="entry name" value="alpha/beta hydrolase"/>
    <property type="match status" value="1"/>
</dbReference>
<dbReference type="RefSeq" id="WP_378244609.1">
    <property type="nucleotide sequence ID" value="NZ_JBHSKF010000002.1"/>
</dbReference>
<dbReference type="EMBL" id="JBHSKF010000002">
    <property type="protein sequence ID" value="MFC5286562.1"/>
    <property type="molecule type" value="Genomic_DNA"/>
</dbReference>
<gene>
    <name evidence="1" type="ORF">ACFPM7_05820</name>
</gene>
<evidence type="ECO:0000313" key="1">
    <source>
        <dbReference type="EMBL" id="MFC5286562.1"/>
    </source>
</evidence>
<dbReference type="GO" id="GO:0016787">
    <property type="term" value="F:hydrolase activity"/>
    <property type="evidence" value="ECO:0007669"/>
    <property type="project" value="UniProtKB-KW"/>
</dbReference>
<proteinExistence type="predicted"/>
<name>A0ABW0EGN5_9PSEU</name>
<dbReference type="InterPro" id="IPR029058">
    <property type="entry name" value="AB_hydrolase_fold"/>
</dbReference>
<protein>
    <submittedName>
        <fullName evidence="1">Alpha/beta hydrolase</fullName>
    </submittedName>
</protein>
<accession>A0ABW0EGN5</accession>
<keyword evidence="1" id="KW-0378">Hydrolase</keyword>
<reference evidence="2" key="1">
    <citation type="journal article" date="2019" name="Int. J. Syst. Evol. Microbiol.">
        <title>The Global Catalogue of Microorganisms (GCM) 10K type strain sequencing project: providing services to taxonomists for standard genome sequencing and annotation.</title>
        <authorList>
            <consortium name="The Broad Institute Genomics Platform"/>
            <consortium name="The Broad Institute Genome Sequencing Center for Infectious Disease"/>
            <person name="Wu L."/>
            <person name="Ma J."/>
        </authorList>
    </citation>
    <scope>NUCLEOTIDE SEQUENCE [LARGE SCALE GENOMIC DNA]</scope>
    <source>
        <strain evidence="2">CCUG 59778</strain>
    </source>
</reference>
<comment type="caution">
    <text evidence="1">The sequence shown here is derived from an EMBL/GenBank/DDBJ whole genome shotgun (WGS) entry which is preliminary data.</text>
</comment>
<dbReference type="Proteomes" id="UP001596157">
    <property type="component" value="Unassembled WGS sequence"/>
</dbReference>